<feature type="transmembrane region" description="Helical" evidence="7">
    <location>
        <begin position="224"/>
        <end position="244"/>
    </location>
</feature>
<evidence type="ECO:0000256" key="6">
    <source>
        <dbReference type="ARBA" id="ARBA00023136"/>
    </source>
</evidence>
<evidence type="ECO:0000256" key="2">
    <source>
        <dbReference type="ARBA" id="ARBA00007977"/>
    </source>
</evidence>
<sequence>MATADLDVRTRERGDAARLVARTGPGLAVVLAATALAYGVNRLLPAVSAPVLAVALGALLTNLGGLRETVRPGIAVASKPLLRAGIVLLGLQLALPDVLGLGAGTLAVVVGSVAVTFTATRWWIGRWFGLSPARALLLATGVSICGASAIAAMNTVAGAEEDDAASALAAVTLFGSLAIVLFPFLGAGLDPAAYGAWAGASVHEVGQVAAIGAAAGTVAAGPAVLVKLSRVLLLAPLVALVSLGRRRAAAGGAGPAGAGGPAAPVVPLFVAGFLAAMAVRSLGVLPAEVVSGANTAATLLLTAALFGLGTGVDLRRLVRGGLPTLGAGLVSTALLMTLTYAGLVLVR</sequence>
<comment type="caution">
    <text evidence="8">The sequence shown here is derived from an EMBL/GenBank/DDBJ whole genome shotgun (WGS) entry which is preliminary data.</text>
</comment>
<comment type="similarity">
    <text evidence="2">Belongs to the UPF0324 family.</text>
</comment>
<evidence type="ECO:0000256" key="3">
    <source>
        <dbReference type="ARBA" id="ARBA00022475"/>
    </source>
</evidence>
<keyword evidence="3" id="KW-1003">Cell membrane</keyword>
<comment type="subcellular location">
    <subcellularLocation>
        <location evidence="1">Cell membrane</location>
        <topology evidence="1">Multi-pass membrane protein</topology>
    </subcellularLocation>
</comment>
<feature type="transmembrane region" description="Helical" evidence="7">
    <location>
        <begin position="136"/>
        <end position="158"/>
    </location>
</feature>
<dbReference type="PANTHER" id="PTHR30106">
    <property type="entry name" value="INNER MEMBRANE PROTEIN YEIH-RELATED"/>
    <property type="match status" value="1"/>
</dbReference>
<dbReference type="InterPro" id="IPR018383">
    <property type="entry name" value="UPF0324_pro"/>
</dbReference>
<feature type="transmembrane region" description="Helical" evidence="7">
    <location>
        <begin position="291"/>
        <end position="312"/>
    </location>
</feature>
<dbReference type="EMBL" id="QZEY01000001">
    <property type="protein sequence ID" value="RJL36102.1"/>
    <property type="molecule type" value="Genomic_DNA"/>
</dbReference>
<keyword evidence="5 7" id="KW-1133">Transmembrane helix</keyword>
<keyword evidence="6 7" id="KW-0472">Membrane</keyword>
<feature type="transmembrane region" description="Helical" evidence="7">
    <location>
        <begin position="256"/>
        <end position="279"/>
    </location>
</feature>
<evidence type="ECO:0000256" key="5">
    <source>
        <dbReference type="ARBA" id="ARBA00022989"/>
    </source>
</evidence>
<name>A0A3A4AZI6_9ACTN</name>
<feature type="transmembrane region" description="Helical" evidence="7">
    <location>
        <begin position="164"/>
        <end position="185"/>
    </location>
</feature>
<feature type="transmembrane region" description="Helical" evidence="7">
    <location>
        <begin position="101"/>
        <end position="124"/>
    </location>
</feature>
<dbReference type="RefSeq" id="WP_119925076.1">
    <property type="nucleotide sequence ID" value="NZ_QZEY01000001.1"/>
</dbReference>
<feature type="transmembrane region" description="Helical" evidence="7">
    <location>
        <begin position="324"/>
        <end position="346"/>
    </location>
</feature>
<dbReference type="Pfam" id="PF03601">
    <property type="entry name" value="Cons_hypoth698"/>
    <property type="match status" value="1"/>
</dbReference>
<dbReference type="AlphaFoldDB" id="A0A3A4AZI6"/>
<gene>
    <name evidence="8" type="ORF">D5H75_04940</name>
</gene>
<keyword evidence="4 7" id="KW-0812">Transmembrane</keyword>
<proteinExistence type="inferred from homology"/>
<evidence type="ECO:0000256" key="4">
    <source>
        <dbReference type="ARBA" id="ARBA00022692"/>
    </source>
</evidence>
<accession>A0A3A4AZI6</accession>
<evidence type="ECO:0000256" key="1">
    <source>
        <dbReference type="ARBA" id="ARBA00004651"/>
    </source>
</evidence>
<feature type="transmembrane region" description="Helical" evidence="7">
    <location>
        <begin position="19"/>
        <end position="40"/>
    </location>
</feature>
<feature type="transmembrane region" description="Helical" evidence="7">
    <location>
        <begin position="46"/>
        <end position="64"/>
    </location>
</feature>
<organism evidence="8 9">
    <name type="scientific">Bailinhaonella thermotolerans</name>
    <dbReference type="NCBI Taxonomy" id="1070861"/>
    <lineage>
        <taxon>Bacteria</taxon>
        <taxon>Bacillati</taxon>
        <taxon>Actinomycetota</taxon>
        <taxon>Actinomycetes</taxon>
        <taxon>Streptosporangiales</taxon>
        <taxon>Streptosporangiaceae</taxon>
        <taxon>Bailinhaonella</taxon>
    </lineage>
</organism>
<protein>
    <submittedName>
        <fullName evidence="8">Putative sulfate exporter family transporter</fullName>
    </submittedName>
</protein>
<evidence type="ECO:0000313" key="8">
    <source>
        <dbReference type="EMBL" id="RJL36102.1"/>
    </source>
</evidence>
<keyword evidence="9" id="KW-1185">Reference proteome</keyword>
<dbReference type="Proteomes" id="UP000265768">
    <property type="component" value="Unassembled WGS sequence"/>
</dbReference>
<dbReference type="PANTHER" id="PTHR30106:SF2">
    <property type="entry name" value="UPF0324 INNER MEMBRANE PROTEIN YEIH"/>
    <property type="match status" value="1"/>
</dbReference>
<evidence type="ECO:0000313" key="9">
    <source>
        <dbReference type="Proteomes" id="UP000265768"/>
    </source>
</evidence>
<evidence type="ECO:0000256" key="7">
    <source>
        <dbReference type="SAM" id="Phobius"/>
    </source>
</evidence>
<reference evidence="8 9" key="1">
    <citation type="submission" date="2018-09" db="EMBL/GenBank/DDBJ databases">
        <title>YIM 75507 draft genome.</title>
        <authorList>
            <person name="Tang S."/>
            <person name="Feng Y."/>
        </authorList>
    </citation>
    <scope>NUCLEOTIDE SEQUENCE [LARGE SCALE GENOMIC DNA]</scope>
    <source>
        <strain evidence="8 9">YIM 75507</strain>
    </source>
</reference>
<dbReference type="OrthoDB" id="9766798at2"/>
<dbReference type="GO" id="GO:0005886">
    <property type="term" value="C:plasma membrane"/>
    <property type="evidence" value="ECO:0007669"/>
    <property type="project" value="UniProtKB-SubCell"/>
</dbReference>